<proteinExistence type="predicted"/>
<dbReference type="SUPFAM" id="SSF47729">
    <property type="entry name" value="IHF-like DNA-binding proteins"/>
    <property type="match status" value="1"/>
</dbReference>
<dbReference type="NCBIfam" id="TIGR01201">
    <property type="entry name" value="HU_rel"/>
    <property type="match status" value="1"/>
</dbReference>
<evidence type="ECO:0000313" key="4">
    <source>
        <dbReference type="EMBL" id="MCB6519661.1"/>
    </source>
</evidence>
<dbReference type="Proteomes" id="UP000195950">
    <property type="component" value="Unassembled WGS sequence"/>
</dbReference>
<dbReference type="InterPro" id="IPR041607">
    <property type="entry name" value="HU-HIG"/>
</dbReference>
<gene>
    <name evidence="6" type="ORF">B5F32_05690</name>
    <name evidence="5" type="ORF">GKD59_02145</name>
    <name evidence="4" type="ORF">LI194_17900</name>
</gene>
<evidence type="ECO:0000256" key="1">
    <source>
        <dbReference type="ARBA" id="ARBA00023125"/>
    </source>
</evidence>
<evidence type="ECO:0000313" key="6">
    <source>
        <dbReference type="EMBL" id="OUP20418.1"/>
    </source>
</evidence>
<evidence type="ECO:0000313" key="5">
    <source>
        <dbReference type="EMBL" id="MRY56731.1"/>
    </source>
</evidence>
<reference evidence="7" key="1">
    <citation type="submission" date="2017-04" db="EMBL/GenBank/DDBJ databases">
        <title>Function of individual gut microbiota members based on whole genome sequencing of pure cultures obtained from chicken caecum.</title>
        <authorList>
            <person name="Medvecky M."/>
            <person name="Cejkova D."/>
            <person name="Polansky O."/>
            <person name="Karasova D."/>
            <person name="Kubasova T."/>
            <person name="Cizek A."/>
            <person name="Rychlik I."/>
        </authorList>
    </citation>
    <scope>NUCLEOTIDE SEQUENCE [LARGE SCALE GENOMIC DNA]</scope>
    <source>
        <strain evidence="7">An199</strain>
    </source>
</reference>
<dbReference type="Pfam" id="PF18291">
    <property type="entry name" value="HU-HIG"/>
    <property type="match status" value="1"/>
</dbReference>
<keyword evidence="1 6" id="KW-0238">DNA-binding</keyword>
<dbReference type="GO" id="GO:0003677">
    <property type="term" value="F:DNA binding"/>
    <property type="evidence" value="ECO:0007669"/>
    <property type="project" value="UniProtKB-KW"/>
</dbReference>
<evidence type="ECO:0000256" key="2">
    <source>
        <dbReference type="SAM" id="MobiDB-lite"/>
    </source>
</evidence>
<dbReference type="InterPro" id="IPR010992">
    <property type="entry name" value="IHF-like_DNA-bd_dom_sf"/>
</dbReference>
<reference evidence="6" key="2">
    <citation type="journal article" date="2018" name="BMC Genomics">
        <title>Whole genome sequencing and function prediction of 133 gut anaerobes isolated from chicken caecum in pure cultures.</title>
        <authorList>
            <person name="Medvecky M."/>
            <person name="Cejkova D."/>
            <person name="Polansky O."/>
            <person name="Karasova D."/>
            <person name="Kubasova T."/>
            <person name="Cizek A."/>
            <person name="Rychlik I."/>
        </authorList>
    </citation>
    <scope>NUCLEOTIDE SEQUENCE</scope>
    <source>
        <strain evidence="6">An199</strain>
    </source>
</reference>
<dbReference type="RefSeq" id="WP_008773523.1">
    <property type="nucleotide sequence ID" value="NZ_AP019729.1"/>
</dbReference>
<protein>
    <submittedName>
        <fullName evidence="4 6">DNA-binding protein</fullName>
    </submittedName>
</protein>
<accession>A0A1Y4IJC7</accession>
<name>A0A1Y4IJC7_PARDI</name>
<dbReference type="EMBL" id="JAJCNI010000027">
    <property type="protein sequence ID" value="MCB6519661.1"/>
    <property type="molecule type" value="Genomic_DNA"/>
</dbReference>
<dbReference type="Proteomes" id="UP001198806">
    <property type="component" value="Unassembled WGS sequence"/>
</dbReference>
<evidence type="ECO:0000313" key="7">
    <source>
        <dbReference type="Proteomes" id="UP000195950"/>
    </source>
</evidence>
<reference evidence="4" key="4">
    <citation type="submission" date="2021-10" db="EMBL/GenBank/DDBJ databases">
        <title>Collection of gut derived symbiotic bacterial strains cultured from healthy donors.</title>
        <authorList>
            <person name="Lin H."/>
            <person name="Littmann E."/>
            <person name="Kohout C."/>
            <person name="Pamer E.G."/>
        </authorList>
    </citation>
    <scope>NUCLEOTIDE SEQUENCE</scope>
    <source>
        <strain evidence="4">DFI.2.94</strain>
    </source>
</reference>
<evidence type="ECO:0000313" key="8">
    <source>
        <dbReference type="Proteomes" id="UP000463337"/>
    </source>
</evidence>
<sequence length="154" mass="16652">MAFYKKKKQKVNGLWYPMAVTVGKPVNTDEVADRLAQISTVSRADTYAVLKDLAGVLADYMAQGRTVKMDGLGTFYYTANTIKNGVADEKDVSAAQIAGVRVRFIPEARRSGSGRNMVRSLISDNIFWVELPADAKTTDPGQGGGGDSESPDEI</sequence>
<feature type="region of interest" description="Disordered" evidence="2">
    <location>
        <begin position="134"/>
        <end position="154"/>
    </location>
</feature>
<comment type="caution">
    <text evidence="6">The sequence shown here is derived from an EMBL/GenBank/DDBJ whole genome shotgun (WGS) entry which is preliminary data.</text>
</comment>
<dbReference type="Proteomes" id="UP000463337">
    <property type="component" value="Unassembled WGS sequence"/>
</dbReference>
<dbReference type="InterPro" id="IPR005902">
    <property type="entry name" value="HU_DNA-bd_put"/>
</dbReference>
<evidence type="ECO:0000259" key="3">
    <source>
        <dbReference type="Pfam" id="PF18291"/>
    </source>
</evidence>
<feature type="domain" description="HU" evidence="3">
    <location>
        <begin position="6"/>
        <end position="109"/>
    </location>
</feature>
<dbReference type="AlphaFoldDB" id="A0A1Y4IJC7"/>
<organism evidence="6 7">
    <name type="scientific">Parabacteroides distasonis</name>
    <dbReference type="NCBI Taxonomy" id="823"/>
    <lineage>
        <taxon>Bacteria</taxon>
        <taxon>Pseudomonadati</taxon>
        <taxon>Bacteroidota</taxon>
        <taxon>Bacteroidia</taxon>
        <taxon>Bacteroidales</taxon>
        <taxon>Tannerellaceae</taxon>
        <taxon>Parabacteroides</taxon>
    </lineage>
</organism>
<dbReference type="EMBL" id="NFJX01000004">
    <property type="protein sequence ID" value="OUP20418.1"/>
    <property type="molecule type" value="Genomic_DNA"/>
</dbReference>
<dbReference type="Gene3D" id="4.10.520.10">
    <property type="entry name" value="IHF-like DNA-binding proteins"/>
    <property type="match status" value="1"/>
</dbReference>
<reference evidence="5 8" key="3">
    <citation type="journal article" date="2019" name="Nat. Med.">
        <title>A library of human gut bacterial isolates paired with longitudinal multiomics data enables mechanistic microbiome research.</title>
        <authorList>
            <person name="Poyet M."/>
            <person name="Groussin M."/>
            <person name="Gibbons S.M."/>
            <person name="Avila-Pacheco J."/>
            <person name="Jiang X."/>
            <person name="Kearney S.M."/>
            <person name="Perrotta A.R."/>
            <person name="Berdy B."/>
            <person name="Zhao S."/>
            <person name="Lieberman T.D."/>
            <person name="Swanson P.K."/>
            <person name="Smith M."/>
            <person name="Roesemann S."/>
            <person name="Alexander J.E."/>
            <person name="Rich S.A."/>
            <person name="Livny J."/>
            <person name="Vlamakis H."/>
            <person name="Clish C."/>
            <person name="Bullock K."/>
            <person name="Deik A."/>
            <person name="Scott J."/>
            <person name="Pierce K.A."/>
            <person name="Xavier R.J."/>
            <person name="Alm E.J."/>
        </authorList>
    </citation>
    <scope>NUCLEOTIDE SEQUENCE [LARGE SCALE GENOMIC DNA]</scope>
    <source>
        <strain evidence="5 8">BIOML-A41</strain>
    </source>
</reference>
<dbReference type="EMBL" id="WKLT01000002">
    <property type="protein sequence ID" value="MRY56731.1"/>
    <property type="molecule type" value="Genomic_DNA"/>
</dbReference>